<feature type="region of interest" description="Disordered" evidence="8">
    <location>
        <begin position="1"/>
        <end position="149"/>
    </location>
</feature>
<dbReference type="Proteomes" id="UP000708208">
    <property type="component" value="Unassembled WGS sequence"/>
</dbReference>
<dbReference type="SMART" id="SM00428">
    <property type="entry name" value="H3"/>
    <property type="match status" value="1"/>
</dbReference>
<evidence type="ECO:0000256" key="6">
    <source>
        <dbReference type="ARBA" id="ARBA00023242"/>
    </source>
</evidence>
<dbReference type="Pfam" id="PF00125">
    <property type="entry name" value="Histone"/>
    <property type="match status" value="1"/>
</dbReference>
<feature type="compositionally biased region" description="Basic and acidic residues" evidence="8">
    <location>
        <begin position="97"/>
        <end position="119"/>
    </location>
</feature>
<evidence type="ECO:0000313" key="10">
    <source>
        <dbReference type="EMBL" id="CAG7831194.1"/>
    </source>
</evidence>
<sequence length="242" mass="26356">SSEDDIVSGTLTPVTTPEDSDAPSAEESVRSRAEHSPYYESLIDSPSPPVSNASQVRGNVTPGTTPQRGGASIPQAGTSGGRSCPPVNSSRGKTPNRSRDRPPSTSRHDEPSPNRRDRPVSSGQGGNKRAKGRTSKSKRERPKKRRYRPGALARLEIRKLQSSWNLIIPKLPFQRLVREITVRITNCPDLKYQGVALEALQEAAEAFLVGLLEDSYLLALASRRVTLMARDVQLAIRIKGGL</sequence>
<comment type="similarity">
    <text evidence="3">Belongs to the histone H3 family.</text>
</comment>
<keyword evidence="7" id="KW-0544">Nucleosome core</keyword>
<feature type="domain" description="Core Histone H2A/H2B/H3" evidence="9">
    <location>
        <begin position="150"/>
        <end position="238"/>
    </location>
</feature>
<evidence type="ECO:0000256" key="3">
    <source>
        <dbReference type="ARBA" id="ARBA00010343"/>
    </source>
</evidence>
<reference evidence="10" key="1">
    <citation type="submission" date="2021-06" db="EMBL/GenBank/DDBJ databases">
        <authorList>
            <person name="Hodson N. C."/>
            <person name="Mongue J. A."/>
            <person name="Jaron S. K."/>
        </authorList>
    </citation>
    <scope>NUCLEOTIDE SEQUENCE</scope>
</reference>
<feature type="non-terminal residue" evidence="10">
    <location>
        <position position="1"/>
    </location>
</feature>
<proteinExistence type="inferred from homology"/>
<dbReference type="FunFam" id="1.10.20.10:FF:000085">
    <property type="entry name" value="Histone H3.2"/>
    <property type="match status" value="1"/>
</dbReference>
<organism evidence="10 11">
    <name type="scientific">Allacma fusca</name>
    <dbReference type="NCBI Taxonomy" id="39272"/>
    <lineage>
        <taxon>Eukaryota</taxon>
        <taxon>Metazoa</taxon>
        <taxon>Ecdysozoa</taxon>
        <taxon>Arthropoda</taxon>
        <taxon>Hexapoda</taxon>
        <taxon>Collembola</taxon>
        <taxon>Symphypleona</taxon>
        <taxon>Sminthuridae</taxon>
        <taxon>Allacma</taxon>
    </lineage>
</organism>
<protein>
    <recommendedName>
        <fullName evidence="9">Core Histone H2A/H2B/H3 domain-containing protein</fullName>
    </recommendedName>
</protein>
<evidence type="ECO:0000259" key="9">
    <source>
        <dbReference type="Pfam" id="PF00125"/>
    </source>
</evidence>
<comment type="subcellular location">
    <subcellularLocation>
        <location evidence="2">Chromosome</location>
    </subcellularLocation>
    <subcellularLocation>
        <location evidence="1">Nucleus</location>
    </subcellularLocation>
</comment>
<dbReference type="GO" id="GO:0003677">
    <property type="term" value="F:DNA binding"/>
    <property type="evidence" value="ECO:0007669"/>
    <property type="project" value="UniProtKB-KW"/>
</dbReference>
<evidence type="ECO:0000256" key="8">
    <source>
        <dbReference type="SAM" id="MobiDB-lite"/>
    </source>
</evidence>
<accession>A0A8J2PRS3</accession>
<name>A0A8J2PRS3_9HEXA</name>
<dbReference type="InterPro" id="IPR000164">
    <property type="entry name" value="Histone_H3/CENP-A"/>
</dbReference>
<feature type="compositionally biased region" description="Basic residues" evidence="8">
    <location>
        <begin position="128"/>
        <end position="148"/>
    </location>
</feature>
<feature type="compositionally biased region" description="Polar residues" evidence="8">
    <location>
        <begin position="86"/>
        <end position="95"/>
    </location>
</feature>
<dbReference type="EMBL" id="CAJVCH010559328">
    <property type="protein sequence ID" value="CAG7831194.1"/>
    <property type="molecule type" value="Genomic_DNA"/>
</dbReference>
<comment type="caution">
    <text evidence="10">The sequence shown here is derived from an EMBL/GenBank/DDBJ whole genome shotgun (WGS) entry which is preliminary data.</text>
</comment>
<evidence type="ECO:0000256" key="4">
    <source>
        <dbReference type="ARBA" id="ARBA00022454"/>
    </source>
</evidence>
<dbReference type="OrthoDB" id="420022at2759"/>
<evidence type="ECO:0000256" key="2">
    <source>
        <dbReference type="ARBA" id="ARBA00004286"/>
    </source>
</evidence>
<evidence type="ECO:0000256" key="1">
    <source>
        <dbReference type="ARBA" id="ARBA00004123"/>
    </source>
</evidence>
<gene>
    <name evidence="10" type="ORF">AFUS01_LOCUS40950</name>
</gene>
<dbReference type="CDD" id="cd22911">
    <property type="entry name" value="HFD_H3"/>
    <property type="match status" value="1"/>
</dbReference>
<dbReference type="GO" id="GO:0000786">
    <property type="term" value="C:nucleosome"/>
    <property type="evidence" value="ECO:0007669"/>
    <property type="project" value="UniProtKB-KW"/>
</dbReference>
<dbReference type="InterPro" id="IPR007125">
    <property type="entry name" value="H2A/H2B/H3"/>
</dbReference>
<keyword evidence="5" id="KW-0238">DNA-binding</keyword>
<dbReference type="PANTHER" id="PTHR45810">
    <property type="entry name" value="HISTONE H3.2"/>
    <property type="match status" value="1"/>
</dbReference>
<keyword evidence="11" id="KW-1185">Reference proteome</keyword>
<dbReference type="PROSITE" id="PS00959">
    <property type="entry name" value="HISTONE_H3_2"/>
    <property type="match status" value="1"/>
</dbReference>
<feature type="compositionally biased region" description="Basic and acidic residues" evidence="8">
    <location>
        <begin position="27"/>
        <end position="37"/>
    </location>
</feature>
<keyword evidence="4" id="KW-0158">Chromosome</keyword>
<evidence type="ECO:0000313" key="11">
    <source>
        <dbReference type="Proteomes" id="UP000708208"/>
    </source>
</evidence>
<keyword evidence="6" id="KW-0539">Nucleus</keyword>
<feature type="compositionally biased region" description="Polar residues" evidence="8">
    <location>
        <begin position="50"/>
        <end position="67"/>
    </location>
</feature>
<dbReference type="AlphaFoldDB" id="A0A8J2PRS3"/>
<evidence type="ECO:0000256" key="7">
    <source>
        <dbReference type="ARBA" id="ARBA00023269"/>
    </source>
</evidence>
<dbReference type="GO" id="GO:0030527">
    <property type="term" value="F:structural constituent of chromatin"/>
    <property type="evidence" value="ECO:0007669"/>
    <property type="project" value="InterPro"/>
</dbReference>
<dbReference type="GO" id="GO:0005634">
    <property type="term" value="C:nucleus"/>
    <property type="evidence" value="ECO:0007669"/>
    <property type="project" value="UniProtKB-SubCell"/>
</dbReference>
<evidence type="ECO:0000256" key="5">
    <source>
        <dbReference type="ARBA" id="ARBA00023125"/>
    </source>
</evidence>